<dbReference type="Pfam" id="PF02021">
    <property type="entry name" value="UPF0102"/>
    <property type="match status" value="1"/>
</dbReference>
<keyword evidence="3" id="KW-0378">Hydrolase</keyword>
<dbReference type="GO" id="GO:0003676">
    <property type="term" value="F:nucleic acid binding"/>
    <property type="evidence" value="ECO:0007669"/>
    <property type="project" value="InterPro"/>
</dbReference>
<dbReference type="InterPro" id="IPR011856">
    <property type="entry name" value="tRNA_endonuc-like_dom_sf"/>
</dbReference>
<evidence type="ECO:0000256" key="1">
    <source>
        <dbReference type="ARBA" id="ARBA00006738"/>
    </source>
</evidence>
<dbReference type="Gene3D" id="3.40.1350.10">
    <property type="match status" value="1"/>
</dbReference>
<keyword evidence="4" id="KW-1185">Reference proteome</keyword>
<dbReference type="AlphaFoldDB" id="A0A2Z5G989"/>
<dbReference type="RefSeq" id="WP_114209995.1">
    <property type="nucleotide sequence ID" value="NZ_CP030840.1"/>
</dbReference>
<evidence type="ECO:0000256" key="2">
    <source>
        <dbReference type="HAMAP-Rule" id="MF_00048"/>
    </source>
</evidence>
<dbReference type="PANTHER" id="PTHR34039:SF1">
    <property type="entry name" value="UPF0102 PROTEIN YRAN"/>
    <property type="match status" value="1"/>
</dbReference>
<comment type="similarity">
    <text evidence="1 2">Belongs to the UPF0102 family.</text>
</comment>
<sequence length="157" mass="18195">MRNLNSEGASSFERLLCALDFFSARLGRKRATPAHLLLGIRGEEAAFFYLRNRGYVITARSWRSHRYAGDIDLIGWDEECLCFIEVKTRTTRSVATAESAVDQHKRKTLRRIARHYLRQLPAPQAIRFDVLSIYFEAATLPDFILFENAFGWSEEIY</sequence>
<dbReference type="Proteomes" id="UP000253606">
    <property type="component" value="Chromosome"/>
</dbReference>
<organism evidence="3 4">
    <name type="scientific">Acidisarcina polymorpha</name>
    <dbReference type="NCBI Taxonomy" id="2211140"/>
    <lineage>
        <taxon>Bacteria</taxon>
        <taxon>Pseudomonadati</taxon>
        <taxon>Acidobacteriota</taxon>
        <taxon>Terriglobia</taxon>
        <taxon>Terriglobales</taxon>
        <taxon>Acidobacteriaceae</taxon>
        <taxon>Acidisarcina</taxon>
    </lineage>
</organism>
<protein>
    <recommendedName>
        <fullName evidence="2">UPF0102 protein ACPOL_6133</fullName>
    </recommendedName>
</protein>
<accession>A0A2Z5G989</accession>
<name>A0A2Z5G989_9BACT</name>
<dbReference type="PANTHER" id="PTHR34039">
    <property type="entry name" value="UPF0102 PROTEIN YRAN"/>
    <property type="match status" value="1"/>
</dbReference>
<dbReference type="KEGG" id="abas:ACPOL_6133"/>
<proteinExistence type="inferred from homology"/>
<dbReference type="SUPFAM" id="SSF52980">
    <property type="entry name" value="Restriction endonuclease-like"/>
    <property type="match status" value="1"/>
</dbReference>
<dbReference type="GO" id="GO:0004519">
    <property type="term" value="F:endonuclease activity"/>
    <property type="evidence" value="ECO:0007669"/>
    <property type="project" value="UniProtKB-KW"/>
</dbReference>
<evidence type="ECO:0000313" key="4">
    <source>
        <dbReference type="Proteomes" id="UP000253606"/>
    </source>
</evidence>
<dbReference type="HAMAP" id="MF_00048">
    <property type="entry name" value="UPF0102"/>
    <property type="match status" value="1"/>
</dbReference>
<dbReference type="InterPro" id="IPR003509">
    <property type="entry name" value="UPF0102_YraN-like"/>
</dbReference>
<keyword evidence="3" id="KW-0540">Nuclease</keyword>
<dbReference type="InterPro" id="IPR011335">
    <property type="entry name" value="Restrct_endonuc-II-like"/>
</dbReference>
<dbReference type="EMBL" id="CP030840">
    <property type="protein sequence ID" value="AXC15377.1"/>
    <property type="molecule type" value="Genomic_DNA"/>
</dbReference>
<dbReference type="OrthoDB" id="9802516at2"/>
<evidence type="ECO:0000313" key="3">
    <source>
        <dbReference type="EMBL" id="AXC15377.1"/>
    </source>
</evidence>
<keyword evidence="3" id="KW-0255">Endonuclease</keyword>
<reference evidence="3 4" key="1">
    <citation type="journal article" date="2018" name="Front. Microbiol.">
        <title>Hydrolytic Capabilities as a Key to Environmental Success: Chitinolytic and Cellulolytic Acidobacteria From Acidic Sub-arctic Soils and Boreal Peatlands.</title>
        <authorList>
            <person name="Belova S.E."/>
            <person name="Ravin N.V."/>
            <person name="Pankratov T.A."/>
            <person name="Rakitin A.L."/>
            <person name="Ivanova A.A."/>
            <person name="Beletsky A.V."/>
            <person name="Mardanov A.V."/>
            <person name="Sinninghe Damste J.S."/>
            <person name="Dedysh S.N."/>
        </authorList>
    </citation>
    <scope>NUCLEOTIDE SEQUENCE [LARGE SCALE GENOMIC DNA]</scope>
    <source>
        <strain evidence="3 4">SBC82</strain>
    </source>
</reference>
<gene>
    <name evidence="3" type="ORF">ACPOL_6133</name>
</gene>